<proteinExistence type="predicted"/>
<protein>
    <submittedName>
        <fullName evidence="3">Sulfotransferase family protein</fullName>
    </submittedName>
</protein>
<comment type="caution">
    <text evidence="3">The sequence shown here is derived from an EMBL/GenBank/DDBJ whole genome shotgun (WGS) entry which is preliminary data.</text>
</comment>
<feature type="compositionally biased region" description="Low complexity" evidence="1">
    <location>
        <begin position="440"/>
        <end position="456"/>
    </location>
</feature>
<dbReference type="AlphaFoldDB" id="A0A9K3PGZ8"/>
<reference evidence="3" key="1">
    <citation type="journal article" date="2021" name="Sci. Rep.">
        <title>Diploid genomic architecture of Nitzschia inconspicua, an elite biomass production diatom.</title>
        <authorList>
            <person name="Oliver A."/>
            <person name="Podell S."/>
            <person name="Pinowska A."/>
            <person name="Traller J.C."/>
            <person name="Smith S.R."/>
            <person name="McClure R."/>
            <person name="Beliaev A."/>
            <person name="Bohutskyi P."/>
            <person name="Hill E.A."/>
            <person name="Rabines A."/>
            <person name="Zheng H."/>
            <person name="Allen L.Z."/>
            <person name="Kuo A."/>
            <person name="Grigoriev I.V."/>
            <person name="Allen A.E."/>
            <person name="Hazlebeck D."/>
            <person name="Allen E.E."/>
        </authorList>
    </citation>
    <scope>NUCLEOTIDE SEQUENCE</scope>
    <source>
        <strain evidence="3">Hildebrandi</strain>
    </source>
</reference>
<dbReference type="OrthoDB" id="413762at2759"/>
<evidence type="ECO:0000256" key="1">
    <source>
        <dbReference type="SAM" id="MobiDB-lite"/>
    </source>
</evidence>
<feature type="domain" description="Sulfotransferase" evidence="2">
    <location>
        <begin position="127"/>
        <end position="361"/>
    </location>
</feature>
<evidence type="ECO:0000259" key="2">
    <source>
        <dbReference type="Pfam" id="PF00685"/>
    </source>
</evidence>
<dbReference type="EMBL" id="JAGRRH010000020">
    <property type="protein sequence ID" value="KAG7347322.1"/>
    <property type="molecule type" value="Genomic_DNA"/>
</dbReference>
<reference evidence="3" key="2">
    <citation type="submission" date="2021-04" db="EMBL/GenBank/DDBJ databases">
        <authorList>
            <person name="Podell S."/>
        </authorList>
    </citation>
    <scope>NUCLEOTIDE SEQUENCE</scope>
    <source>
        <strain evidence="3">Hildebrandi</strain>
    </source>
</reference>
<feature type="region of interest" description="Disordered" evidence="1">
    <location>
        <begin position="434"/>
        <end position="456"/>
    </location>
</feature>
<dbReference type="Pfam" id="PF00685">
    <property type="entry name" value="Sulfotransfer_1"/>
    <property type="match status" value="1"/>
</dbReference>
<name>A0A9K3PGZ8_9STRA</name>
<dbReference type="GO" id="GO:0008146">
    <property type="term" value="F:sulfotransferase activity"/>
    <property type="evidence" value="ECO:0007669"/>
    <property type="project" value="InterPro"/>
</dbReference>
<keyword evidence="4" id="KW-1185">Reference proteome</keyword>
<organism evidence="3 4">
    <name type="scientific">Nitzschia inconspicua</name>
    <dbReference type="NCBI Taxonomy" id="303405"/>
    <lineage>
        <taxon>Eukaryota</taxon>
        <taxon>Sar</taxon>
        <taxon>Stramenopiles</taxon>
        <taxon>Ochrophyta</taxon>
        <taxon>Bacillariophyta</taxon>
        <taxon>Bacillariophyceae</taxon>
        <taxon>Bacillariophycidae</taxon>
        <taxon>Bacillariales</taxon>
        <taxon>Bacillariaceae</taxon>
        <taxon>Nitzschia</taxon>
    </lineage>
</organism>
<dbReference type="InterPro" id="IPR000863">
    <property type="entry name" value="Sulfotransferase_dom"/>
</dbReference>
<accession>A0A9K3PGZ8</accession>
<evidence type="ECO:0000313" key="3">
    <source>
        <dbReference type="EMBL" id="KAG7347322.1"/>
    </source>
</evidence>
<sequence length="456" mass="53007">MMVSKWILRRPRETTLLFSKVWLLLLIAMSSSIGYWIGNQDDYDAFYGRNLLFQSFESIDGHMGPSSIPPQILIDHAIERSNNRELLFILSPSDSQIAKHHPAFENMTEPYKPRSEWKRSHFPYINILGLPKAGTSHLYQILSTHAQINRFSENKEFYFNLKPNEMSKIHRMTSLPSDSSEESMEYIQDLMRLANEDPKGWIDPPLFDRKRTVNGGLNPRFTLLQAQYLGRTDTAKYIILLRDPADWLWAGYCFWLHPEHEDAMPSMKNDWASAPMQYRSPEIFHEYMRAGERNLFTKDLLGKFRDSARTTLQLLKEATSKKNILVLKSEDFAPHVVKESGVMQKLARFLEISEDMFDDEVVYSYGNCGDQKGENKKCTKASNAYTITGKRPMFEQTRDLVYLQFAEECKFWKEEFDVYYDRCLQVRDKYVVGGNQHQPTSSSSSTKKLLLGETAV</sequence>
<evidence type="ECO:0000313" key="4">
    <source>
        <dbReference type="Proteomes" id="UP000693970"/>
    </source>
</evidence>
<gene>
    <name evidence="3" type="ORF">IV203_016027</name>
</gene>
<dbReference type="Proteomes" id="UP000693970">
    <property type="component" value="Unassembled WGS sequence"/>
</dbReference>